<proteinExistence type="predicted"/>
<organism evidence="2 3">
    <name type="scientific">Opisthorchis viverrini</name>
    <name type="common">Southeast Asian liver fluke</name>
    <dbReference type="NCBI Taxonomy" id="6198"/>
    <lineage>
        <taxon>Eukaryota</taxon>
        <taxon>Metazoa</taxon>
        <taxon>Spiralia</taxon>
        <taxon>Lophotrochozoa</taxon>
        <taxon>Platyhelminthes</taxon>
        <taxon>Trematoda</taxon>
        <taxon>Digenea</taxon>
        <taxon>Opisthorchiida</taxon>
        <taxon>Opisthorchiata</taxon>
        <taxon>Opisthorchiidae</taxon>
        <taxon>Opisthorchis</taxon>
    </lineage>
</organism>
<evidence type="ECO:0000256" key="1">
    <source>
        <dbReference type="SAM" id="MobiDB-lite"/>
    </source>
</evidence>
<dbReference type="KEGG" id="ovi:T265_03746"/>
<feature type="compositionally biased region" description="Polar residues" evidence="1">
    <location>
        <begin position="831"/>
        <end position="844"/>
    </location>
</feature>
<dbReference type="CTD" id="20317933"/>
<evidence type="ECO:0000313" key="2">
    <source>
        <dbReference type="EMBL" id="KER29731.1"/>
    </source>
</evidence>
<dbReference type="Proteomes" id="UP000054324">
    <property type="component" value="Unassembled WGS sequence"/>
</dbReference>
<dbReference type="OrthoDB" id="6243234at2759"/>
<dbReference type="AlphaFoldDB" id="A0A074ZRM3"/>
<accession>A0A074ZRM3</accession>
<feature type="compositionally biased region" description="Polar residues" evidence="1">
    <location>
        <begin position="811"/>
        <end position="823"/>
    </location>
</feature>
<dbReference type="RefSeq" id="XP_009166557.1">
    <property type="nucleotide sequence ID" value="XM_009168293.1"/>
</dbReference>
<sequence>MPYHDYPTNYPDIENDDRERMRIWHNGVWETKKHVIIGFRVKNDTSLIHFKAHDLKTGLVEFECDFGPAVEGECCVDNRDRVTMQVTDACEKRVVATEFTEDHRDVYYISRLPGSSWNTSIINIKVQTPNGTRRYFYAKPETVSPMVCPEILRGGHESDIPGLVVRLSTTEEHSMSYHILETTGVYIAESEWYHITIRTFQRPDDILTGYEVYYDETVDVQNAHRMHDQTTHPADADFTLATERVQLFQDYRKYFRRHRFRWFFRYNSRALIFVLTEATQTKPEYVRHVARQWIKYKNKSVKFTWQYGCSPGVRLVPLLTLILRVVRPGEEVRHFVNIPKVNGTEVKCEKYVDEIASYIPAPRLVLHPDMQYVHIERTRLDDTGWYRCVETKSGEFVLPRGEIQVLLEDYHINMSFAYNDTANTTLLNVEAQPYRSAGVVFTGSLPFVYCTYQRKFQGHMVFGLVDLTTKTNCTMCAFVRDYDRHEYGQTKYERVYSIGPYKHTPPVVEISMGCASTFTSYRNYRDYRGIHTRSDYISTPDRRQSMAYHRMFYSKDGKPYILVDTIQTSRTQITNRLKQSTAASLNLVSVLLLPVSEEPVVGVLTGSFLAYHTLPLGWGSVWTIYLKSEGEYAYRDCEVAVIKVTDTHPVSWVYETVYNVVWNYTFICVLSQVTELIVLSSFNVYRSEVDMKEYERKFRDEVRAILTTFDPSDRKSYDPSTLSESNEFHESHRIVRIKSDPTFVQNNTQPPIIYDKLIRSSQPVIFENLFESGMEFSNAASFHKKVRFLKVTSERPEPPAPPKSRQESRQASRPVNHSINSPKLMSVLARHTSTTECDQRSGFS</sequence>
<protein>
    <submittedName>
        <fullName evidence="2">Uncharacterized protein</fullName>
    </submittedName>
</protein>
<keyword evidence="3" id="KW-1185">Reference proteome</keyword>
<reference evidence="2 3" key="1">
    <citation type="submission" date="2013-11" db="EMBL/GenBank/DDBJ databases">
        <title>Opisthorchis viverrini - life in the bile duct.</title>
        <authorList>
            <person name="Young N.D."/>
            <person name="Nagarajan N."/>
            <person name="Lin S.J."/>
            <person name="Korhonen P.K."/>
            <person name="Jex A.R."/>
            <person name="Hall R.S."/>
            <person name="Safavi-Hemami H."/>
            <person name="Kaewkong W."/>
            <person name="Bertrand D."/>
            <person name="Gao S."/>
            <person name="Seet Q."/>
            <person name="Wongkham S."/>
            <person name="Teh B.T."/>
            <person name="Wongkham C."/>
            <person name="Intapan P.M."/>
            <person name="Maleewong W."/>
            <person name="Yang X."/>
            <person name="Hu M."/>
            <person name="Wang Z."/>
            <person name="Hofmann A."/>
            <person name="Sternberg P.W."/>
            <person name="Tan P."/>
            <person name="Wang J."/>
            <person name="Gasser R.B."/>
        </authorList>
    </citation>
    <scope>NUCLEOTIDE SEQUENCE [LARGE SCALE GENOMIC DNA]</scope>
</reference>
<gene>
    <name evidence="2" type="ORF">T265_03746</name>
</gene>
<evidence type="ECO:0000313" key="3">
    <source>
        <dbReference type="Proteomes" id="UP000054324"/>
    </source>
</evidence>
<dbReference type="GeneID" id="20317933"/>
<feature type="region of interest" description="Disordered" evidence="1">
    <location>
        <begin position="792"/>
        <end position="844"/>
    </location>
</feature>
<dbReference type="EMBL" id="KL596673">
    <property type="protein sequence ID" value="KER29731.1"/>
    <property type="molecule type" value="Genomic_DNA"/>
</dbReference>
<name>A0A074ZRM3_OPIVI</name>